<evidence type="ECO:0008006" key="3">
    <source>
        <dbReference type="Google" id="ProtNLM"/>
    </source>
</evidence>
<dbReference type="AlphaFoldDB" id="A0A2T0AYT0"/>
<dbReference type="Proteomes" id="UP000238415">
    <property type="component" value="Unassembled WGS sequence"/>
</dbReference>
<dbReference type="EMBL" id="PVXM01000001">
    <property type="protein sequence ID" value="PRR76168.1"/>
    <property type="molecule type" value="Genomic_DNA"/>
</dbReference>
<accession>A0A2T0AYT0</accession>
<keyword evidence="2" id="KW-1185">Reference proteome</keyword>
<gene>
    <name evidence="1" type="ORF">MOHU_00100</name>
</gene>
<dbReference type="PANTHER" id="PTHR46889">
    <property type="entry name" value="TRANSPOSASE INSF FOR INSERTION SEQUENCE IS3B-RELATED"/>
    <property type="match status" value="1"/>
</dbReference>
<sequence>MREAGIQAIQKRKFKVTTVSRHNLLVAENISNREFTANIPNKSWLTYITYINTEEGWLYLAIWTSPTAVLAGD</sequence>
<comment type="caution">
    <text evidence="1">The sequence shown here is derived from an EMBL/GenBank/DDBJ whole genome shotgun (WGS) entry which is preliminary data.</text>
</comment>
<protein>
    <recommendedName>
        <fullName evidence="3">Transposase</fullName>
    </recommendedName>
</protein>
<organism evidence="1 2">
    <name type="scientific">Neomoorella humiferrea</name>
    <dbReference type="NCBI Taxonomy" id="676965"/>
    <lineage>
        <taxon>Bacteria</taxon>
        <taxon>Bacillati</taxon>
        <taxon>Bacillota</taxon>
        <taxon>Clostridia</taxon>
        <taxon>Neomoorellales</taxon>
        <taxon>Neomoorellaceae</taxon>
        <taxon>Neomoorella</taxon>
    </lineage>
</organism>
<dbReference type="InterPro" id="IPR050900">
    <property type="entry name" value="Transposase_IS3/IS150/IS904"/>
</dbReference>
<reference evidence="1 2" key="1">
    <citation type="submission" date="2018-03" db="EMBL/GenBank/DDBJ databases">
        <title>Genome sequence of Moorella humiferrea DSM 23265.</title>
        <authorList>
            <person name="Poehlein A."/>
            <person name="Daniel R."/>
        </authorList>
    </citation>
    <scope>NUCLEOTIDE SEQUENCE [LARGE SCALE GENOMIC DNA]</scope>
    <source>
        <strain evidence="1 2">DSM 23265</strain>
    </source>
</reference>
<evidence type="ECO:0000313" key="1">
    <source>
        <dbReference type="EMBL" id="PRR76168.1"/>
    </source>
</evidence>
<dbReference type="PANTHER" id="PTHR46889:SF4">
    <property type="entry name" value="TRANSPOSASE INSO FOR INSERTION SEQUENCE ELEMENT IS911B-RELATED"/>
    <property type="match status" value="1"/>
</dbReference>
<proteinExistence type="predicted"/>
<name>A0A2T0AYT0_9FIRM</name>
<evidence type="ECO:0000313" key="2">
    <source>
        <dbReference type="Proteomes" id="UP000238415"/>
    </source>
</evidence>